<dbReference type="PANTHER" id="PTHR38762:SF1">
    <property type="entry name" value="CRYPTIC OUTER MEMBRANE PORIN BGLH-RELATED"/>
    <property type="match status" value="1"/>
</dbReference>
<evidence type="ECO:0000256" key="8">
    <source>
        <dbReference type="ARBA" id="ARBA00023136"/>
    </source>
</evidence>
<name>F3KX39_9BURK</name>
<reference evidence="11 12" key="1">
    <citation type="journal article" date="2011" name="EMBO J.">
        <title>Structural diversity of bacterial flagellar motors.</title>
        <authorList>
            <person name="Chen S."/>
            <person name="Beeby M."/>
            <person name="Murphy G.E."/>
            <person name="Leadbetter J.R."/>
            <person name="Hendrixson D.R."/>
            <person name="Briegel A."/>
            <person name="Li Z."/>
            <person name="Shi J."/>
            <person name="Tocheva E.I."/>
            <person name="Muller A."/>
            <person name="Dobro M.J."/>
            <person name="Jensen G.J."/>
        </authorList>
    </citation>
    <scope>NUCLEOTIDE SEQUENCE [LARGE SCALE GENOMIC DNA]</scope>
    <source>
        <strain evidence="11 12">ATCC 19624</strain>
    </source>
</reference>
<dbReference type="InterPro" id="IPR003192">
    <property type="entry name" value="Porin_LamB"/>
</dbReference>
<dbReference type="OrthoDB" id="106611at2"/>
<evidence type="ECO:0000256" key="3">
    <source>
        <dbReference type="ARBA" id="ARBA00022448"/>
    </source>
</evidence>
<evidence type="ECO:0000256" key="1">
    <source>
        <dbReference type="ARBA" id="ARBA00004571"/>
    </source>
</evidence>
<evidence type="ECO:0000256" key="2">
    <source>
        <dbReference type="ARBA" id="ARBA00007055"/>
    </source>
</evidence>
<dbReference type="GO" id="GO:0046930">
    <property type="term" value="C:pore complex"/>
    <property type="evidence" value="ECO:0007669"/>
    <property type="project" value="UniProtKB-KW"/>
</dbReference>
<keyword evidence="6" id="KW-0406">Ion transport</keyword>
<keyword evidence="9" id="KW-0998">Cell outer membrane</keyword>
<evidence type="ECO:0000256" key="4">
    <source>
        <dbReference type="ARBA" id="ARBA00022452"/>
    </source>
</evidence>
<comment type="caution">
    <text evidence="11">The sequence shown here is derived from an EMBL/GenBank/DDBJ whole genome shotgun (WGS) entry which is preliminary data.</text>
</comment>
<dbReference type="AlphaFoldDB" id="F3KX39"/>
<keyword evidence="8" id="KW-0472">Membrane</keyword>
<dbReference type="GO" id="GO:0009279">
    <property type="term" value="C:cell outer membrane"/>
    <property type="evidence" value="ECO:0007669"/>
    <property type="project" value="UniProtKB-SubCell"/>
</dbReference>
<dbReference type="Pfam" id="PF02264">
    <property type="entry name" value="LamB"/>
    <property type="match status" value="1"/>
</dbReference>
<evidence type="ECO:0000256" key="9">
    <source>
        <dbReference type="ARBA" id="ARBA00023237"/>
    </source>
</evidence>
<keyword evidence="7" id="KW-0626">Porin</keyword>
<dbReference type="InterPro" id="IPR036998">
    <property type="entry name" value="Porin_LamB_sf"/>
</dbReference>
<feature type="chain" id="PRO_5003302871" evidence="10">
    <location>
        <begin position="22"/>
        <end position="414"/>
    </location>
</feature>
<keyword evidence="12" id="KW-1185">Reference proteome</keyword>
<evidence type="ECO:0000313" key="11">
    <source>
        <dbReference type="EMBL" id="EGI75637.1"/>
    </source>
</evidence>
<dbReference type="PANTHER" id="PTHR38762">
    <property type="entry name" value="CRYPTIC OUTER MEMBRANE PORIN BGLH-RELATED"/>
    <property type="match status" value="1"/>
</dbReference>
<sequence>MIYKRALIAAASLAALTAASAADLGSGIEFTGYSRGGPVFKSDKNIDAKTDSTGGFSLGGDLQGYRLGNEGTQGGYEFFLGKTFDADNGVKYKFGYMPENWGGGIKTVQAYSEIWGLDFAPEAKFWVGQRRLRIQDVHIVDNFLLDLGEYQGGGVQDWAVGPATVAVTVSSGDKFDAKLPQGTSASKVNLDVGFPVNDSGKLRLVATSVSTTGFEKNGGSGFSLLYNQGFGSVKNSLYLQTSSGLANIQGKFVDLKQGTDAAGAAAAAATVVGAKVSRVADSIDWQVGNFGGQALVGYQTSEPDDGNDVETKDLTFGGRVSYAFTNNFKLLLEAASTKRTRDGSDDQTLNKVTIAPTLSSGPGFYKRPELRLYVTMANWNTAAAAANADTFGTDDKGDALKKQTIVGLQYEIWW</sequence>
<dbReference type="GO" id="GO:0015288">
    <property type="term" value="F:porin activity"/>
    <property type="evidence" value="ECO:0007669"/>
    <property type="project" value="UniProtKB-KW"/>
</dbReference>
<dbReference type="SUPFAM" id="SSF56935">
    <property type="entry name" value="Porins"/>
    <property type="match status" value="1"/>
</dbReference>
<dbReference type="GO" id="GO:0015144">
    <property type="term" value="F:carbohydrate transmembrane transporter activity"/>
    <property type="evidence" value="ECO:0007669"/>
    <property type="project" value="TreeGrafter"/>
</dbReference>
<dbReference type="STRING" id="887062.HGR_15139"/>
<evidence type="ECO:0000256" key="10">
    <source>
        <dbReference type="SAM" id="SignalP"/>
    </source>
</evidence>
<dbReference type="Proteomes" id="UP000016368">
    <property type="component" value="Unassembled WGS sequence"/>
</dbReference>
<keyword evidence="4" id="KW-1134">Transmembrane beta strand</keyword>
<dbReference type="GO" id="GO:0015774">
    <property type="term" value="P:polysaccharide transport"/>
    <property type="evidence" value="ECO:0007669"/>
    <property type="project" value="TreeGrafter"/>
</dbReference>
<gene>
    <name evidence="11" type="ORF">HGR_15139</name>
</gene>
<dbReference type="InterPro" id="IPR050286">
    <property type="entry name" value="G_neg_Bact_CarbUptk_Porin"/>
</dbReference>
<evidence type="ECO:0000256" key="7">
    <source>
        <dbReference type="ARBA" id="ARBA00023114"/>
    </source>
</evidence>
<dbReference type="EMBL" id="AEGR01000095">
    <property type="protein sequence ID" value="EGI75637.1"/>
    <property type="molecule type" value="Genomic_DNA"/>
</dbReference>
<dbReference type="GO" id="GO:0006811">
    <property type="term" value="P:monoatomic ion transport"/>
    <property type="evidence" value="ECO:0007669"/>
    <property type="project" value="UniProtKB-KW"/>
</dbReference>
<evidence type="ECO:0000313" key="12">
    <source>
        <dbReference type="Proteomes" id="UP000016368"/>
    </source>
</evidence>
<proteinExistence type="inferred from homology"/>
<dbReference type="RefSeq" id="WP_006299167.1">
    <property type="nucleotide sequence ID" value="NZ_AEGR01000095.1"/>
</dbReference>
<keyword evidence="3" id="KW-0813">Transport</keyword>
<dbReference type="eggNOG" id="COG4580">
    <property type="taxonomic scope" value="Bacteria"/>
</dbReference>
<organism evidence="11 12">
    <name type="scientific">Hylemonella gracilis ATCC 19624</name>
    <dbReference type="NCBI Taxonomy" id="887062"/>
    <lineage>
        <taxon>Bacteria</taxon>
        <taxon>Pseudomonadati</taxon>
        <taxon>Pseudomonadota</taxon>
        <taxon>Betaproteobacteria</taxon>
        <taxon>Burkholderiales</taxon>
        <taxon>Comamonadaceae</taxon>
        <taxon>Hylemonella</taxon>
    </lineage>
</organism>
<comment type="subcellular location">
    <subcellularLocation>
        <location evidence="1">Cell outer membrane</location>
        <topology evidence="1">Multi-pass membrane protein</topology>
    </subcellularLocation>
</comment>
<feature type="signal peptide" evidence="10">
    <location>
        <begin position="1"/>
        <end position="21"/>
    </location>
</feature>
<comment type="similarity">
    <text evidence="2">Belongs to the porin LamB (TC 1.B.3) family.</text>
</comment>
<evidence type="ECO:0000256" key="5">
    <source>
        <dbReference type="ARBA" id="ARBA00022692"/>
    </source>
</evidence>
<keyword evidence="10" id="KW-0732">Signal</keyword>
<dbReference type="Gene3D" id="2.40.170.10">
    <property type="entry name" value="Porin, LamB type"/>
    <property type="match status" value="1"/>
</dbReference>
<protein>
    <submittedName>
        <fullName evidence="11">Maltoporin</fullName>
    </submittedName>
</protein>
<evidence type="ECO:0000256" key="6">
    <source>
        <dbReference type="ARBA" id="ARBA00023065"/>
    </source>
</evidence>
<keyword evidence="5" id="KW-0812">Transmembrane</keyword>
<accession>F3KX39</accession>